<dbReference type="InterPro" id="IPR012338">
    <property type="entry name" value="Beta-lactam/transpept-like"/>
</dbReference>
<reference evidence="2 3" key="1">
    <citation type="submission" date="2015-03" db="EMBL/GenBank/DDBJ databases">
        <title>Draft genome sequences of two protease-producing strains of Arsukibacterium isolated from two cold and alkaline environments.</title>
        <authorList>
            <person name="Lylloff J.E."/>
            <person name="Skov L.B."/>
            <person name="Jepsen M."/>
            <person name="Hallin P.F."/>
            <person name="Sorensen S.J."/>
            <person name="Stougaard P."/>
            <person name="Glaring M.A."/>
        </authorList>
    </citation>
    <scope>NUCLEOTIDE SEQUENCE [LARGE SCALE GENOMIC DNA]</scope>
    <source>
        <strain evidence="2 3">GCM72</strain>
    </source>
</reference>
<dbReference type="STRING" id="336831.WG68_01540"/>
<dbReference type="Proteomes" id="UP000034228">
    <property type="component" value="Unassembled WGS sequence"/>
</dbReference>
<accession>A0A0M2VDZ1</accession>
<dbReference type="PANTHER" id="PTHR46825:SF9">
    <property type="entry name" value="BETA-LACTAMASE-RELATED DOMAIN-CONTAINING PROTEIN"/>
    <property type="match status" value="1"/>
</dbReference>
<dbReference type="PANTHER" id="PTHR46825">
    <property type="entry name" value="D-ALANYL-D-ALANINE-CARBOXYPEPTIDASE/ENDOPEPTIDASE AMPH"/>
    <property type="match status" value="1"/>
</dbReference>
<dbReference type="EMBL" id="LAHO01000001">
    <property type="protein sequence ID" value="KKO47343.1"/>
    <property type="molecule type" value="Genomic_DNA"/>
</dbReference>
<comment type="caution">
    <text evidence="2">The sequence shown here is derived from an EMBL/GenBank/DDBJ whole genome shotgun (WGS) entry which is preliminary data.</text>
</comment>
<proteinExistence type="predicted"/>
<keyword evidence="3" id="KW-1185">Reference proteome</keyword>
<sequence length="437" mass="48184">MMLLCFHASAAEVTAFESFVQLQLKSDGPGLAYIVTKNGETIYSGAYGMANVETRAVLSPDSTFNIASVTKQFTAAAIMQLQQQGKLNVKDNINKYLPEFPTAGHVITIEHLLTHTSGLARNPGTGNQQTTEVIDSEQMLVLFAKEPMQFAPGEKMQYSNMGYKLLGLIIEVASGQPYGDYIEKNIFAKLGMKHSNYGNRQSGALKADGYYQSWQHGYQRARIQDVSWTYAGGGLASSANDLALWYRALLDGTFISQDSYRQMITPFSLNDGSSSNYGYGLNNIRLHNRSAVIHQGSLPGYKASAVYFPDEGIYATVLSNLSSVETFEFFSVLTGELFGLSYPSFEPVQLTASQQEQIMGDYQTSSGAIRKIFMEEGLMYSRLGNALVYAVTPLVNNTFLYGQSTSYFTIKQDTTGRQILSYYPSVTAKPEIAVKLQ</sequence>
<dbReference type="InterPro" id="IPR050491">
    <property type="entry name" value="AmpC-like"/>
</dbReference>
<feature type="domain" description="Beta-lactamase-related" evidence="1">
    <location>
        <begin position="26"/>
        <end position="322"/>
    </location>
</feature>
<gene>
    <name evidence="2" type="ORF">WG68_01540</name>
</gene>
<evidence type="ECO:0000313" key="3">
    <source>
        <dbReference type="Proteomes" id="UP000034228"/>
    </source>
</evidence>
<organism evidence="2 3">
    <name type="scientific">Arsukibacterium ikkense</name>
    <dbReference type="NCBI Taxonomy" id="336831"/>
    <lineage>
        <taxon>Bacteria</taxon>
        <taxon>Pseudomonadati</taxon>
        <taxon>Pseudomonadota</taxon>
        <taxon>Gammaproteobacteria</taxon>
        <taxon>Chromatiales</taxon>
        <taxon>Chromatiaceae</taxon>
        <taxon>Arsukibacterium</taxon>
    </lineage>
</organism>
<name>A0A0M2VDZ1_9GAMM</name>
<protein>
    <recommendedName>
        <fullName evidence="1">Beta-lactamase-related domain-containing protein</fullName>
    </recommendedName>
</protein>
<dbReference type="Gene3D" id="3.40.710.10">
    <property type="entry name" value="DD-peptidase/beta-lactamase superfamily"/>
    <property type="match status" value="1"/>
</dbReference>
<dbReference type="AlphaFoldDB" id="A0A0M2VDZ1"/>
<evidence type="ECO:0000259" key="1">
    <source>
        <dbReference type="Pfam" id="PF00144"/>
    </source>
</evidence>
<evidence type="ECO:0000313" key="2">
    <source>
        <dbReference type="EMBL" id="KKO47343.1"/>
    </source>
</evidence>
<dbReference type="SUPFAM" id="SSF56601">
    <property type="entry name" value="beta-lactamase/transpeptidase-like"/>
    <property type="match status" value="1"/>
</dbReference>
<dbReference type="InterPro" id="IPR001466">
    <property type="entry name" value="Beta-lactam-related"/>
</dbReference>
<dbReference type="Pfam" id="PF00144">
    <property type="entry name" value="Beta-lactamase"/>
    <property type="match status" value="1"/>
</dbReference>